<dbReference type="EMBL" id="JAHRHJ020000010">
    <property type="protein sequence ID" value="KAH9297906.1"/>
    <property type="molecule type" value="Genomic_DNA"/>
</dbReference>
<reference evidence="1 2" key="1">
    <citation type="journal article" date="2021" name="Nat. Plants">
        <title>The Taxus genome provides insights into paclitaxel biosynthesis.</title>
        <authorList>
            <person name="Xiong X."/>
            <person name="Gou J."/>
            <person name="Liao Q."/>
            <person name="Li Y."/>
            <person name="Zhou Q."/>
            <person name="Bi G."/>
            <person name="Li C."/>
            <person name="Du R."/>
            <person name="Wang X."/>
            <person name="Sun T."/>
            <person name="Guo L."/>
            <person name="Liang H."/>
            <person name="Lu P."/>
            <person name="Wu Y."/>
            <person name="Zhang Z."/>
            <person name="Ro D.K."/>
            <person name="Shang Y."/>
            <person name="Huang S."/>
            <person name="Yan J."/>
        </authorList>
    </citation>
    <scope>NUCLEOTIDE SEQUENCE [LARGE SCALE GENOMIC DNA]</scope>
    <source>
        <strain evidence="1">Ta-2019</strain>
    </source>
</reference>
<accession>A0AA38CAI0</accession>
<dbReference type="AlphaFoldDB" id="A0AA38CAI0"/>
<evidence type="ECO:0000313" key="1">
    <source>
        <dbReference type="EMBL" id="KAH9297906.1"/>
    </source>
</evidence>
<gene>
    <name evidence="1" type="ORF">KI387_029588</name>
</gene>
<dbReference type="Proteomes" id="UP000824469">
    <property type="component" value="Unassembled WGS sequence"/>
</dbReference>
<name>A0AA38CAI0_TAXCH</name>
<comment type="caution">
    <text evidence="1">The sequence shown here is derived from an EMBL/GenBank/DDBJ whole genome shotgun (WGS) entry which is preliminary data.</text>
</comment>
<evidence type="ECO:0000313" key="2">
    <source>
        <dbReference type="Proteomes" id="UP000824469"/>
    </source>
</evidence>
<proteinExistence type="predicted"/>
<sequence>QFRELADVSAIDRRRLAVVFKFSSSEEAEAIEAILGDSFRFHARHPRTDSDIASAFVSFCLLLHSDTTDVERVAIDQIYAVHCVGLHDQLVDFSPPDPLLWVEEVDELALGSGRDIRWLCCQYRDLVTFAQNFHPTLDQRFLLVVDVDAALFPVHSA</sequence>
<protein>
    <submittedName>
        <fullName evidence="1">Uncharacterized protein</fullName>
    </submittedName>
</protein>
<keyword evidence="2" id="KW-1185">Reference proteome</keyword>
<organism evidence="1 2">
    <name type="scientific">Taxus chinensis</name>
    <name type="common">Chinese yew</name>
    <name type="synonym">Taxus wallichiana var. chinensis</name>
    <dbReference type="NCBI Taxonomy" id="29808"/>
    <lineage>
        <taxon>Eukaryota</taxon>
        <taxon>Viridiplantae</taxon>
        <taxon>Streptophyta</taxon>
        <taxon>Embryophyta</taxon>
        <taxon>Tracheophyta</taxon>
        <taxon>Spermatophyta</taxon>
        <taxon>Pinopsida</taxon>
        <taxon>Pinidae</taxon>
        <taxon>Conifers II</taxon>
        <taxon>Cupressales</taxon>
        <taxon>Taxaceae</taxon>
        <taxon>Taxus</taxon>
    </lineage>
</organism>
<feature type="non-terminal residue" evidence="1">
    <location>
        <position position="1"/>
    </location>
</feature>
<feature type="non-terminal residue" evidence="1">
    <location>
        <position position="157"/>
    </location>
</feature>